<dbReference type="SUPFAM" id="SSF57552">
    <property type="entry name" value="Blood coagulation inhibitor (disintegrin)"/>
    <property type="match status" value="1"/>
</dbReference>
<feature type="domain" description="Peptidase M12B" evidence="14">
    <location>
        <begin position="164"/>
        <end position="360"/>
    </location>
</feature>
<feature type="disulfide bond" evidence="10">
    <location>
        <begin position="316"/>
        <end position="321"/>
    </location>
</feature>
<evidence type="ECO:0000256" key="9">
    <source>
        <dbReference type="PROSITE-ProRule" id="PRU00076"/>
    </source>
</evidence>
<evidence type="ECO:0000256" key="8">
    <source>
        <dbReference type="PROSITE-ProRule" id="PRU00068"/>
    </source>
</evidence>
<evidence type="ECO:0000259" key="14">
    <source>
        <dbReference type="PROSITE" id="PS50215"/>
    </source>
</evidence>
<comment type="subcellular location">
    <subcellularLocation>
        <location evidence="1">Membrane</location>
        <topology evidence="1">Single-pass membrane protein</topology>
    </subcellularLocation>
</comment>
<dbReference type="InterPro" id="IPR000742">
    <property type="entry name" value="EGF"/>
</dbReference>
<sequence length="612" mass="68126">MFLLLVFLTVLRGLHGDLHKKFVQTTIPERISTSEAIKDPENNNNFSMSFLSSASKLTIFLPVFFFFFPQMDCNYHGYVAGFPNSLVSLNICSGLRGTLQFKNISYALEPVESISGFVHMIYEEKNDVSAIPLLLENDTYSYERSQYKVRKSSERSGHTKLFSRYIDMYIVVDKNLFDYMGSDINTVTQKIIQIIGLVNAMFIQLKLTIRISSIEIWSDKNKISTEGPPHNVLHQFLNWKYEFTSQTHHTAYLFAFKKNPTFIGVTVPGEICGKLAVGGVALYVEGLSLESYAVSIVQLLGLNVGVNYDNTEICHCSGDVCTMSPEALQSGGVKDFSTCSLDDFKYFAAYSGIECLHKILPDEPVYKQRRVCGNGILEAGEQCDCGNERTCTHPGCCDAQLCIKKNGAVCGSGECCSSSCKIKPVNTPCRKAVDECDFEEFCNGNQSICVPDTYARNGETCESGDAYCYNGRCRSINKHCSRLIGEGNDHNFPCKVRFQINTTQCSNDVDCNSKGVCNNLNHCHCLKGFGPPNCKPLLGGFGSVDDGHEHKAGKSFLKGRSLGHPKHRLQLVFYISIPVFIIAQDKIRELCYKGELESESQEKSTHGSSRIC</sequence>
<feature type="chain" id="PRO_5034055289" description="Disintegrin and metalloproteinase domain-containing protein 5-like" evidence="11">
    <location>
        <begin position="17"/>
        <end position="612"/>
    </location>
</feature>
<keyword evidence="4" id="KW-1133">Transmembrane helix</keyword>
<dbReference type="Ensembl" id="ENSCHIT00010056308.1">
    <property type="protein sequence ID" value="ENSCHIP00010040354.1"/>
    <property type="gene ID" value="ENSCHIG00010029587.1"/>
</dbReference>
<comment type="subunit">
    <text evidence="7">Interacts with TEX101.</text>
</comment>
<dbReference type="PROSITE" id="PS01186">
    <property type="entry name" value="EGF_2"/>
    <property type="match status" value="1"/>
</dbReference>
<comment type="caution">
    <text evidence="9">Lacks conserved residue(s) required for the propagation of feature annotation.</text>
</comment>
<evidence type="ECO:0000256" key="5">
    <source>
        <dbReference type="ARBA" id="ARBA00023136"/>
    </source>
</evidence>
<dbReference type="InterPro" id="IPR006586">
    <property type="entry name" value="ADAM_Cys-rich"/>
</dbReference>
<dbReference type="PANTHER" id="PTHR11905">
    <property type="entry name" value="ADAM A DISINTEGRIN AND METALLOPROTEASE DOMAIN"/>
    <property type="match status" value="1"/>
</dbReference>
<dbReference type="InterPro" id="IPR001590">
    <property type="entry name" value="Peptidase_M12B"/>
</dbReference>
<dbReference type="AlphaFoldDB" id="A0A8C2S8Y0"/>
<dbReference type="SMART" id="SM00050">
    <property type="entry name" value="DISIN"/>
    <property type="match status" value="1"/>
</dbReference>
<protein>
    <recommendedName>
        <fullName evidence="16">Disintegrin and metalloproteinase domain-containing protein 5-like</fullName>
    </recommendedName>
</protein>
<proteinExistence type="predicted"/>
<accession>A0A8C2S8Y0</accession>
<dbReference type="PROSITE" id="PS50215">
    <property type="entry name" value="ADAM_MEPRO"/>
    <property type="match status" value="1"/>
</dbReference>
<dbReference type="CDD" id="cd04269">
    <property type="entry name" value="ZnMc_adamalysin_II_like"/>
    <property type="match status" value="1"/>
</dbReference>
<name>A0A8C2S8Y0_CAPHI</name>
<dbReference type="InterPro" id="IPR036436">
    <property type="entry name" value="Disintegrin_dom_sf"/>
</dbReference>
<dbReference type="GO" id="GO:0004222">
    <property type="term" value="F:metalloendopeptidase activity"/>
    <property type="evidence" value="ECO:0007669"/>
    <property type="project" value="InterPro"/>
</dbReference>
<dbReference type="GO" id="GO:0007339">
    <property type="term" value="P:binding of sperm to zona pellucida"/>
    <property type="evidence" value="ECO:0007669"/>
    <property type="project" value="TreeGrafter"/>
</dbReference>
<reference evidence="15" key="1">
    <citation type="submission" date="2019-03" db="EMBL/GenBank/DDBJ databases">
        <title>Genome sequencing and reference-guided assembly of Black Bengal Goat (Capra hircus).</title>
        <authorList>
            <person name="Siddiki A.Z."/>
            <person name="Baten A."/>
            <person name="Billah M."/>
            <person name="Alam M.A.U."/>
            <person name="Shawrob K.S.M."/>
            <person name="Saha S."/>
            <person name="Chowdhury M."/>
            <person name="Rahman A.H."/>
            <person name="Stear M."/>
            <person name="Miah G."/>
            <person name="Das G.B."/>
            <person name="Hossain M.M."/>
            <person name="Kumkum M."/>
            <person name="Islam M.S."/>
            <person name="Mollah A.M."/>
            <person name="Ahsan A."/>
            <person name="Tusar F."/>
            <person name="Khan M.K.I."/>
        </authorList>
    </citation>
    <scope>NUCLEOTIDE SEQUENCE [LARGE SCALE GENOMIC DNA]</scope>
</reference>
<dbReference type="PROSITE" id="PS50026">
    <property type="entry name" value="EGF_3"/>
    <property type="match status" value="1"/>
</dbReference>
<dbReference type="Pfam" id="PF00200">
    <property type="entry name" value="Disintegrin"/>
    <property type="match status" value="1"/>
</dbReference>
<dbReference type="GO" id="GO:0008584">
    <property type="term" value="P:male gonad development"/>
    <property type="evidence" value="ECO:0007669"/>
    <property type="project" value="TreeGrafter"/>
</dbReference>
<feature type="domain" description="EGF-like" evidence="12">
    <location>
        <begin position="501"/>
        <end position="535"/>
    </location>
</feature>
<dbReference type="GO" id="GO:0007155">
    <property type="term" value="P:cell adhesion"/>
    <property type="evidence" value="ECO:0007669"/>
    <property type="project" value="TreeGrafter"/>
</dbReference>
<feature type="domain" description="Disintegrin" evidence="13">
    <location>
        <begin position="369"/>
        <end position="457"/>
    </location>
</feature>
<evidence type="ECO:0000259" key="13">
    <source>
        <dbReference type="PROSITE" id="PS50214"/>
    </source>
</evidence>
<dbReference type="Gene3D" id="4.10.70.10">
    <property type="entry name" value="Disintegrin domain"/>
    <property type="match status" value="1"/>
</dbReference>
<dbReference type="InterPro" id="IPR001762">
    <property type="entry name" value="Disintegrin_dom"/>
</dbReference>
<organism evidence="15">
    <name type="scientific">Capra hircus</name>
    <name type="common">Goat</name>
    <dbReference type="NCBI Taxonomy" id="9925"/>
    <lineage>
        <taxon>Eukaryota</taxon>
        <taxon>Metazoa</taxon>
        <taxon>Chordata</taxon>
        <taxon>Craniata</taxon>
        <taxon>Vertebrata</taxon>
        <taxon>Euteleostomi</taxon>
        <taxon>Mammalia</taxon>
        <taxon>Eutheria</taxon>
        <taxon>Laurasiatheria</taxon>
        <taxon>Artiodactyla</taxon>
        <taxon>Ruminantia</taxon>
        <taxon>Pecora</taxon>
        <taxon>Bovidae</taxon>
        <taxon>Caprinae</taxon>
        <taxon>Capra</taxon>
    </lineage>
</organism>
<evidence type="ECO:0000256" key="2">
    <source>
        <dbReference type="ARBA" id="ARBA00022536"/>
    </source>
</evidence>
<dbReference type="InterPro" id="IPR034027">
    <property type="entry name" value="Reprolysin_adamalysin"/>
</dbReference>
<evidence type="ECO:0000259" key="12">
    <source>
        <dbReference type="PROSITE" id="PS50026"/>
    </source>
</evidence>
<dbReference type="PANTHER" id="PTHR11905:SF28">
    <property type="entry name" value="DISINTEGRIN AND METALLOPROTEINASE DOMAIN-CONTAINING PROTEIN 5"/>
    <property type="match status" value="1"/>
</dbReference>
<keyword evidence="6 9" id="KW-1015">Disulfide bond</keyword>
<evidence type="ECO:0000256" key="7">
    <source>
        <dbReference type="ARBA" id="ARBA00038664"/>
    </source>
</evidence>
<dbReference type="InterPro" id="IPR024079">
    <property type="entry name" value="MetalloPept_cat_dom_sf"/>
</dbReference>
<evidence type="ECO:0000256" key="3">
    <source>
        <dbReference type="ARBA" id="ARBA00022692"/>
    </source>
</evidence>
<dbReference type="PROSITE" id="PS50214">
    <property type="entry name" value="DISINTEGRIN_2"/>
    <property type="match status" value="1"/>
</dbReference>
<dbReference type="SMART" id="SM00608">
    <property type="entry name" value="ACR"/>
    <property type="match status" value="1"/>
</dbReference>
<dbReference type="PROSITE" id="PS00427">
    <property type="entry name" value="DISINTEGRIN_1"/>
    <property type="match status" value="1"/>
</dbReference>
<keyword evidence="3" id="KW-0812">Transmembrane</keyword>
<dbReference type="SUPFAM" id="SSF55486">
    <property type="entry name" value="Metalloproteases ('zincins'), catalytic domain"/>
    <property type="match status" value="1"/>
</dbReference>
<evidence type="ECO:0008006" key="16">
    <source>
        <dbReference type="Google" id="ProtNLM"/>
    </source>
</evidence>
<evidence type="ECO:0000256" key="1">
    <source>
        <dbReference type="ARBA" id="ARBA00004167"/>
    </source>
</evidence>
<dbReference type="GO" id="GO:0005886">
    <property type="term" value="C:plasma membrane"/>
    <property type="evidence" value="ECO:0007669"/>
    <property type="project" value="TreeGrafter"/>
</dbReference>
<evidence type="ECO:0000313" key="15">
    <source>
        <dbReference type="Ensembl" id="ENSCHIP00010040354.1"/>
    </source>
</evidence>
<keyword evidence="5" id="KW-0472">Membrane</keyword>
<keyword evidence="2 9" id="KW-0245">EGF-like domain</keyword>
<evidence type="ECO:0000256" key="11">
    <source>
        <dbReference type="SAM" id="SignalP"/>
    </source>
</evidence>
<dbReference type="GO" id="GO:0006508">
    <property type="term" value="P:proteolysis"/>
    <property type="evidence" value="ECO:0007669"/>
    <property type="project" value="InterPro"/>
</dbReference>
<dbReference type="Pfam" id="PF01421">
    <property type="entry name" value="Reprolysin"/>
    <property type="match status" value="1"/>
</dbReference>
<feature type="disulfide bond" evidence="9">
    <location>
        <begin position="525"/>
        <end position="534"/>
    </location>
</feature>
<dbReference type="Gene3D" id="3.40.390.10">
    <property type="entry name" value="Collagenase (Catalytic Domain)"/>
    <property type="match status" value="1"/>
</dbReference>
<feature type="disulfide bond" evidence="8">
    <location>
        <begin position="429"/>
        <end position="449"/>
    </location>
</feature>
<evidence type="ECO:0000256" key="4">
    <source>
        <dbReference type="ARBA" id="ARBA00022989"/>
    </source>
</evidence>
<evidence type="ECO:0000256" key="10">
    <source>
        <dbReference type="PROSITE-ProRule" id="PRU00276"/>
    </source>
</evidence>
<evidence type="ECO:0000256" key="6">
    <source>
        <dbReference type="ARBA" id="ARBA00023157"/>
    </source>
</evidence>
<dbReference type="InterPro" id="IPR018358">
    <property type="entry name" value="Disintegrin_CS"/>
</dbReference>
<keyword evidence="11" id="KW-0732">Signal</keyword>
<feature type="signal peptide" evidence="11">
    <location>
        <begin position="1"/>
        <end position="16"/>
    </location>
</feature>
<reference evidence="15" key="2">
    <citation type="submission" date="2025-08" db="UniProtKB">
        <authorList>
            <consortium name="Ensembl"/>
        </authorList>
    </citation>
    <scope>IDENTIFICATION</scope>
</reference>